<dbReference type="PANTHER" id="PTHR30244">
    <property type="entry name" value="TRANSAMINASE"/>
    <property type="match status" value="1"/>
</dbReference>
<evidence type="ECO:0000256" key="2">
    <source>
        <dbReference type="ARBA" id="ARBA00037999"/>
    </source>
</evidence>
<dbReference type="InterPro" id="IPR015422">
    <property type="entry name" value="PyrdxlP-dep_Trfase_small"/>
</dbReference>
<sequence>MIKFADPRAQYDEFKEEIDKAISDVLNSDSYILGEQVSFLEKEFSQYIGTKYSIGVANGTDALELSLRAMGIGEGDEVITVSHTAVATVAAIEAAGASPVLADIDPETYTLDISNLSELVTENTRAIVAVHLYGGACNLDEISKFCKENRLKLIEDVSQAHGAKWKEKRLGSLGDIGCFSCFPTKNLGAIGDAGLITTNNDEYAEKIIMLRQYGWKKRLSQIPGRNSRLDEIQASILRVKLKYLDETNTKRVKIADLYKSRLNSLPLKLPKNNQNVSPVFHLFVV</sequence>
<evidence type="ECO:0000313" key="3">
    <source>
        <dbReference type="EMBL" id="SVC55721.1"/>
    </source>
</evidence>
<dbReference type="InterPro" id="IPR015424">
    <property type="entry name" value="PyrdxlP-dep_Trfase"/>
</dbReference>
<dbReference type="GO" id="GO:0030170">
    <property type="term" value="F:pyridoxal phosphate binding"/>
    <property type="evidence" value="ECO:0007669"/>
    <property type="project" value="TreeGrafter"/>
</dbReference>
<evidence type="ECO:0000256" key="1">
    <source>
        <dbReference type="ARBA" id="ARBA00022898"/>
    </source>
</evidence>
<dbReference type="GO" id="GO:0008483">
    <property type="term" value="F:transaminase activity"/>
    <property type="evidence" value="ECO:0007669"/>
    <property type="project" value="TreeGrafter"/>
</dbReference>
<accession>A0A382N844</accession>
<dbReference type="PANTHER" id="PTHR30244:SF36">
    <property type="entry name" value="3-OXO-GLUCOSE-6-PHOSPHATE:GLUTAMATE AMINOTRANSFERASE"/>
    <property type="match status" value="1"/>
</dbReference>
<organism evidence="3">
    <name type="scientific">marine metagenome</name>
    <dbReference type="NCBI Taxonomy" id="408172"/>
    <lineage>
        <taxon>unclassified sequences</taxon>
        <taxon>metagenomes</taxon>
        <taxon>ecological metagenomes</taxon>
    </lineage>
</organism>
<gene>
    <name evidence="3" type="ORF">METZ01_LOCUS308575</name>
</gene>
<dbReference type="GO" id="GO:0000271">
    <property type="term" value="P:polysaccharide biosynthetic process"/>
    <property type="evidence" value="ECO:0007669"/>
    <property type="project" value="TreeGrafter"/>
</dbReference>
<comment type="similarity">
    <text evidence="2">Belongs to the DegT/DnrJ/EryC1 family.</text>
</comment>
<dbReference type="SUPFAM" id="SSF53383">
    <property type="entry name" value="PLP-dependent transferases"/>
    <property type="match status" value="1"/>
</dbReference>
<dbReference type="InterPro" id="IPR015421">
    <property type="entry name" value="PyrdxlP-dep_Trfase_major"/>
</dbReference>
<proteinExistence type="inferred from homology"/>
<protein>
    <recommendedName>
        <fullName evidence="4">Erythromycin biosynthesis sensory transduction protein eryC1</fullName>
    </recommendedName>
</protein>
<dbReference type="Gene3D" id="3.90.1150.10">
    <property type="entry name" value="Aspartate Aminotransferase, domain 1"/>
    <property type="match status" value="1"/>
</dbReference>
<name>A0A382N844_9ZZZZ</name>
<feature type="non-terminal residue" evidence="3">
    <location>
        <position position="285"/>
    </location>
</feature>
<dbReference type="AlphaFoldDB" id="A0A382N844"/>
<dbReference type="EMBL" id="UINC01097748">
    <property type="protein sequence ID" value="SVC55721.1"/>
    <property type="molecule type" value="Genomic_DNA"/>
</dbReference>
<evidence type="ECO:0008006" key="4">
    <source>
        <dbReference type="Google" id="ProtNLM"/>
    </source>
</evidence>
<dbReference type="Pfam" id="PF01041">
    <property type="entry name" value="DegT_DnrJ_EryC1"/>
    <property type="match status" value="1"/>
</dbReference>
<dbReference type="CDD" id="cd00616">
    <property type="entry name" value="AHBA_syn"/>
    <property type="match status" value="1"/>
</dbReference>
<dbReference type="InterPro" id="IPR000653">
    <property type="entry name" value="DegT/StrS_aminotransferase"/>
</dbReference>
<reference evidence="3" key="1">
    <citation type="submission" date="2018-05" db="EMBL/GenBank/DDBJ databases">
        <authorList>
            <person name="Lanie J.A."/>
            <person name="Ng W.-L."/>
            <person name="Kazmierczak K.M."/>
            <person name="Andrzejewski T.M."/>
            <person name="Davidsen T.M."/>
            <person name="Wayne K.J."/>
            <person name="Tettelin H."/>
            <person name="Glass J.I."/>
            <person name="Rusch D."/>
            <person name="Podicherti R."/>
            <person name="Tsui H.-C.T."/>
            <person name="Winkler M.E."/>
        </authorList>
    </citation>
    <scope>NUCLEOTIDE SEQUENCE</scope>
</reference>
<keyword evidence="1" id="KW-0663">Pyridoxal phosphate</keyword>
<dbReference type="Gene3D" id="3.40.640.10">
    <property type="entry name" value="Type I PLP-dependent aspartate aminotransferase-like (Major domain)"/>
    <property type="match status" value="1"/>
</dbReference>